<protein>
    <recommendedName>
        <fullName evidence="2">prolyl oligopeptidase</fullName>
        <ecNumber evidence="2">3.4.21.26</ecNumber>
    </recommendedName>
</protein>
<dbReference type="EMBL" id="JAFCJH010000028">
    <property type="protein sequence ID" value="MBR0798540.1"/>
    <property type="molecule type" value="Genomic_DNA"/>
</dbReference>
<evidence type="ECO:0000313" key="8">
    <source>
        <dbReference type="EMBL" id="MBR0798540.1"/>
    </source>
</evidence>
<keyword evidence="5" id="KW-0720">Serine protease</keyword>
<organism evidence="8 9">
    <name type="scientific">Bradyrhizobium jicamae</name>
    <dbReference type="NCBI Taxonomy" id="280332"/>
    <lineage>
        <taxon>Bacteria</taxon>
        <taxon>Pseudomonadati</taxon>
        <taxon>Pseudomonadota</taxon>
        <taxon>Alphaproteobacteria</taxon>
        <taxon>Hyphomicrobiales</taxon>
        <taxon>Nitrobacteraceae</taxon>
        <taxon>Bradyrhizobium</taxon>
    </lineage>
</organism>
<keyword evidence="3" id="KW-0645">Protease</keyword>
<evidence type="ECO:0000313" key="9">
    <source>
        <dbReference type="Proteomes" id="UP001315278"/>
    </source>
</evidence>
<dbReference type="InterPro" id="IPR051167">
    <property type="entry name" value="Prolyl_oligopep/macrocyclase"/>
</dbReference>
<dbReference type="SUPFAM" id="SSF53474">
    <property type="entry name" value="alpha/beta-Hydrolases"/>
    <property type="match status" value="1"/>
</dbReference>
<comment type="caution">
    <text evidence="8">The sequence shown here is derived from an EMBL/GenBank/DDBJ whole genome shotgun (WGS) entry which is preliminary data.</text>
</comment>
<dbReference type="Proteomes" id="UP001315278">
    <property type="component" value="Unassembled WGS sequence"/>
</dbReference>
<dbReference type="Pfam" id="PF00326">
    <property type="entry name" value="Peptidase_S9"/>
    <property type="match status" value="1"/>
</dbReference>
<evidence type="ECO:0000256" key="2">
    <source>
        <dbReference type="ARBA" id="ARBA00011897"/>
    </source>
</evidence>
<comment type="catalytic activity">
    <reaction evidence="1">
        <text>Hydrolysis of Pro-|-Xaa &gt;&gt; Ala-|-Xaa in oligopeptides.</text>
        <dbReference type="EC" id="3.4.21.26"/>
    </reaction>
</comment>
<feature type="domain" description="Peptidase S9 prolyl oligopeptidase catalytic" evidence="6">
    <location>
        <begin position="505"/>
        <end position="718"/>
    </location>
</feature>
<dbReference type="EC" id="3.4.21.26" evidence="2"/>
<keyword evidence="9" id="KW-1185">Reference proteome</keyword>
<accession>A0ABS5FP07</accession>
<dbReference type="PANTHER" id="PTHR42881:SF2">
    <property type="entry name" value="PROLYL ENDOPEPTIDASE"/>
    <property type="match status" value="1"/>
</dbReference>
<evidence type="ECO:0000256" key="5">
    <source>
        <dbReference type="ARBA" id="ARBA00022825"/>
    </source>
</evidence>
<proteinExistence type="predicted"/>
<name>A0ABS5FP07_9BRAD</name>
<evidence type="ECO:0000256" key="3">
    <source>
        <dbReference type="ARBA" id="ARBA00022670"/>
    </source>
</evidence>
<dbReference type="Pfam" id="PF02897">
    <property type="entry name" value="Peptidase_S9_N"/>
    <property type="match status" value="1"/>
</dbReference>
<dbReference type="SUPFAM" id="SSF50993">
    <property type="entry name" value="Peptidase/esterase 'gauge' domain"/>
    <property type="match status" value="1"/>
</dbReference>
<dbReference type="PANTHER" id="PTHR42881">
    <property type="entry name" value="PROLYL ENDOPEPTIDASE"/>
    <property type="match status" value="1"/>
</dbReference>
<dbReference type="Gene3D" id="3.40.50.1820">
    <property type="entry name" value="alpha/beta hydrolase"/>
    <property type="match status" value="1"/>
</dbReference>
<dbReference type="RefSeq" id="WP_212493798.1">
    <property type="nucleotide sequence ID" value="NZ_JAFCJH010000028.1"/>
</dbReference>
<evidence type="ECO:0000256" key="1">
    <source>
        <dbReference type="ARBA" id="ARBA00001070"/>
    </source>
</evidence>
<evidence type="ECO:0000256" key="4">
    <source>
        <dbReference type="ARBA" id="ARBA00022801"/>
    </source>
</evidence>
<dbReference type="Gene3D" id="2.130.10.120">
    <property type="entry name" value="Prolyl oligopeptidase, N-terminal domain"/>
    <property type="match status" value="1"/>
</dbReference>
<sequence>MHSNDSSRLTRRAILSGVASGALLVADRALGQAVTGLTAGNGNLPSAPSDDTVDILHGVSIPDPYRPLEDSTRADVKAWIEAQDIRTRDLIDAMPIRKQLHDFANAALDYPRSSIPARFGRRHFTFFTEGLDNQRSVGVQEHPDGPRKTLIDASTLSSDGTVAILSFFPDRFGTKVAYLVAEAGSDRETMHIRDVETGKDLPDALAWCKHTTVAWSRDGRSFYYSRYPADSDPADWYRRSQIVCLHRLGEPQSADRVIFRRTEARDFYFQVMPSMDADLLKIVARVGTSEKAGYFVAPLHDASQIDEIFPIGSAGFYPIANVGPTHYAITNLDAPKWRLVRIDQSDPKPDRWHTVIAESEAPLNFAAVFDSKLVVKHYQDVNQRIAIHDLSGKHLSTIDLGGLESVAFGRHFRGDDHLLLEVNDYKRSSRIEWLDLETAKPTLFRPSAAKYDLADVVVEQTFVTSKDGARIPMTLIHRPDIPRDGSNRTLLYAYGGFGISLWPYYSDKIAAWVRMGGVYALASIRGGGEYGQPWHDGGRRTHKQTSFDDFIASAEWLLANGYTRPDRLGINGASNGGLLVLATMLQRPELFGAVVSEVPVTDMLRFTKFTFGVNWVPEYGNPEAGEADFKTLFAYSPLHNIRKGVKYPPLLVLTADSDDRVAPAHSYKFVASLQALSPESTVYLGVERRAGHSAGNSLSKSVNRECDALAFLTDKLGGEVRELPKISG</sequence>
<dbReference type="InterPro" id="IPR001375">
    <property type="entry name" value="Peptidase_S9_cat"/>
</dbReference>
<dbReference type="PRINTS" id="PR00862">
    <property type="entry name" value="PROLIGOPTASE"/>
</dbReference>
<dbReference type="InterPro" id="IPR029058">
    <property type="entry name" value="AB_hydrolase_fold"/>
</dbReference>
<feature type="domain" description="Peptidase S9A N-terminal" evidence="7">
    <location>
        <begin position="45"/>
        <end position="438"/>
    </location>
</feature>
<dbReference type="InterPro" id="IPR002470">
    <property type="entry name" value="Peptidase_S9A"/>
</dbReference>
<gene>
    <name evidence="8" type="ORF">JQ615_24430</name>
</gene>
<evidence type="ECO:0000259" key="7">
    <source>
        <dbReference type="Pfam" id="PF02897"/>
    </source>
</evidence>
<reference evidence="9" key="1">
    <citation type="journal article" date="2021" name="ISME J.">
        <title>Evolutionary origin and ecological implication of a unique nif island in free-living Bradyrhizobium lineages.</title>
        <authorList>
            <person name="Tao J."/>
        </authorList>
    </citation>
    <scope>NUCLEOTIDE SEQUENCE [LARGE SCALE GENOMIC DNA]</scope>
    <source>
        <strain evidence="9">SZCCT0434</strain>
    </source>
</reference>
<evidence type="ECO:0000259" key="6">
    <source>
        <dbReference type="Pfam" id="PF00326"/>
    </source>
</evidence>
<dbReference type="InterPro" id="IPR023302">
    <property type="entry name" value="Pept_S9A_N"/>
</dbReference>
<keyword evidence="4" id="KW-0378">Hydrolase</keyword>